<dbReference type="GO" id="GO:0008703">
    <property type="term" value="F:5-amino-6-(5-phosphoribosylamino)uracil reductase activity"/>
    <property type="evidence" value="ECO:0007669"/>
    <property type="project" value="UniProtKB-EC"/>
</dbReference>
<dbReference type="InterPro" id="IPR004794">
    <property type="entry name" value="Eubact_RibD"/>
</dbReference>
<evidence type="ECO:0000256" key="6">
    <source>
        <dbReference type="ARBA" id="ARBA00022619"/>
    </source>
</evidence>
<evidence type="ECO:0000259" key="18">
    <source>
        <dbReference type="PROSITE" id="PS51747"/>
    </source>
</evidence>
<comment type="catalytic activity">
    <reaction evidence="13 14">
        <text>2,5-diamino-6-hydroxy-4-(5-phosphoribosylamino)-pyrimidine + H2O + H(+) = 5-amino-6-(5-phospho-D-ribosylamino)uracil + NH4(+)</text>
        <dbReference type="Rhea" id="RHEA:21868"/>
        <dbReference type="ChEBI" id="CHEBI:15377"/>
        <dbReference type="ChEBI" id="CHEBI:15378"/>
        <dbReference type="ChEBI" id="CHEBI:28938"/>
        <dbReference type="ChEBI" id="CHEBI:58453"/>
        <dbReference type="ChEBI" id="CHEBI:58614"/>
        <dbReference type="EC" id="3.5.4.26"/>
    </reaction>
</comment>
<feature type="domain" description="CMP/dCMP-type deaminase" evidence="18">
    <location>
        <begin position="1"/>
        <end position="114"/>
    </location>
</feature>
<dbReference type="EC" id="1.1.1.193" evidence="14"/>
<feature type="binding site" evidence="16">
    <location>
        <position position="195"/>
    </location>
    <ligand>
        <name>NADP(+)</name>
        <dbReference type="ChEBI" id="CHEBI:58349"/>
    </ligand>
</feature>
<evidence type="ECO:0000256" key="5">
    <source>
        <dbReference type="ARBA" id="ARBA00007417"/>
    </source>
</evidence>
<comment type="function">
    <text evidence="1 14">Converts 2,5-diamino-6-(ribosylamino)-4(3h)-pyrimidinone 5'-phosphate into 5-amino-6-(ribosylamino)-2,4(1h,3h)-pyrimidinedione 5'-phosphate.</text>
</comment>
<feature type="binding site" evidence="16">
    <location>
        <position position="198"/>
    </location>
    <ligand>
        <name>substrate</name>
    </ligand>
</feature>
<proteinExistence type="inferred from homology"/>
<comment type="catalytic activity">
    <reaction evidence="12 14">
        <text>5-amino-6-(5-phospho-D-ribitylamino)uracil + NADP(+) = 5-amino-6-(5-phospho-D-ribosylamino)uracil + NADPH + H(+)</text>
        <dbReference type="Rhea" id="RHEA:17845"/>
        <dbReference type="ChEBI" id="CHEBI:15378"/>
        <dbReference type="ChEBI" id="CHEBI:57783"/>
        <dbReference type="ChEBI" id="CHEBI:58349"/>
        <dbReference type="ChEBI" id="CHEBI:58421"/>
        <dbReference type="ChEBI" id="CHEBI:58453"/>
        <dbReference type="EC" id="1.1.1.193"/>
    </reaction>
</comment>
<evidence type="ECO:0000256" key="3">
    <source>
        <dbReference type="ARBA" id="ARBA00004910"/>
    </source>
</evidence>
<dbReference type="InterPro" id="IPR016193">
    <property type="entry name" value="Cytidine_deaminase-like"/>
</dbReference>
<dbReference type="Pfam" id="PF01872">
    <property type="entry name" value="RibD_C"/>
    <property type="match status" value="1"/>
</dbReference>
<feature type="binding site" evidence="16">
    <location>
        <position position="187"/>
    </location>
    <ligand>
        <name>NADP(+)</name>
        <dbReference type="ChEBI" id="CHEBI:58349"/>
    </ligand>
</feature>
<evidence type="ECO:0000256" key="16">
    <source>
        <dbReference type="PIRSR" id="PIRSR006769-2"/>
    </source>
</evidence>
<dbReference type="Proteomes" id="UP000727962">
    <property type="component" value="Unassembled WGS sequence"/>
</dbReference>
<feature type="binding site" evidence="17">
    <location>
        <position position="76"/>
    </location>
    <ligand>
        <name>Zn(2+)</name>
        <dbReference type="ChEBI" id="CHEBI:29105"/>
        <note>catalytic</note>
    </ligand>
</feature>
<evidence type="ECO:0000256" key="17">
    <source>
        <dbReference type="PIRSR" id="PIRSR006769-3"/>
    </source>
</evidence>
<evidence type="ECO:0000256" key="9">
    <source>
        <dbReference type="ARBA" id="ARBA00022857"/>
    </source>
</evidence>
<dbReference type="PANTHER" id="PTHR38011">
    <property type="entry name" value="DIHYDROFOLATE REDUCTASE FAMILY PROTEIN (AFU_ORTHOLOGUE AFUA_8G06820)"/>
    <property type="match status" value="1"/>
</dbReference>
<feature type="active site" description="Proton donor" evidence="15">
    <location>
        <position position="44"/>
    </location>
</feature>
<dbReference type="EMBL" id="JACOSL010000001">
    <property type="protein sequence ID" value="MBI1755473.1"/>
    <property type="molecule type" value="Genomic_DNA"/>
</dbReference>
<dbReference type="InterPro" id="IPR024072">
    <property type="entry name" value="DHFR-like_dom_sf"/>
</dbReference>
<gene>
    <name evidence="19" type="primary">ribD</name>
    <name evidence="19" type="ORF">HYR64_00005</name>
</gene>
<keyword evidence="8 14" id="KW-0862">Zinc</keyword>
<accession>A0A931PSH8</accession>
<keyword evidence="6 14" id="KW-0686">Riboflavin biosynthesis</keyword>
<dbReference type="PROSITE" id="PS00903">
    <property type="entry name" value="CYT_DCMP_DEAMINASES_1"/>
    <property type="match status" value="1"/>
</dbReference>
<keyword evidence="10 14" id="KW-0560">Oxidoreductase</keyword>
<comment type="cofactor">
    <cofactor evidence="14 17">
        <name>Zn(2+)</name>
        <dbReference type="ChEBI" id="CHEBI:29105"/>
    </cofactor>
    <text evidence="14 17">Binds 1 zinc ion.</text>
</comment>
<evidence type="ECO:0000256" key="8">
    <source>
        <dbReference type="ARBA" id="ARBA00022833"/>
    </source>
</evidence>
<evidence type="ECO:0000256" key="1">
    <source>
        <dbReference type="ARBA" id="ARBA00002151"/>
    </source>
</evidence>
<feature type="binding site" evidence="16">
    <location>
        <position position="191"/>
    </location>
    <ligand>
        <name>NADP(+)</name>
        <dbReference type="ChEBI" id="CHEBI:58349"/>
    </ligand>
</feature>
<dbReference type="AlphaFoldDB" id="A0A931PSH8"/>
<feature type="binding site" evidence="16">
    <location>
        <position position="161"/>
    </location>
    <ligand>
        <name>NADP(+)</name>
        <dbReference type="ChEBI" id="CHEBI:58349"/>
    </ligand>
</feature>
<dbReference type="PANTHER" id="PTHR38011:SF7">
    <property type="entry name" value="2,5-DIAMINO-6-RIBOSYLAMINO-4(3H)-PYRIMIDINONE 5'-PHOSPHATE REDUCTASE"/>
    <property type="match status" value="1"/>
</dbReference>
<feature type="binding site" evidence="16">
    <location>
        <position position="175"/>
    </location>
    <ligand>
        <name>substrate</name>
    </ligand>
</feature>
<dbReference type="SUPFAM" id="SSF53597">
    <property type="entry name" value="Dihydrofolate reductase-like"/>
    <property type="match status" value="1"/>
</dbReference>
<feature type="binding site" evidence="16">
    <location>
        <begin position="274"/>
        <end position="280"/>
    </location>
    <ligand>
        <name>NADP(+)</name>
        <dbReference type="ChEBI" id="CHEBI:58349"/>
    </ligand>
</feature>
<keyword evidence="11" id="KW-0511">Multifunctional enzyme</keyword>
<dbReference type="NCBIfam" id="TIGR00326">
    <property type="entry name" value="eubact_ribD"/>
    <property type="match status" value="1"/>
</dbReference>
<feature type="binding site" evidence="16">
    <location>
        <position position="145"/>
    </location>
    <ligand>
        <name>NADP(+)</name>
        <dbReference type="ChEBI" id="CHEBI:58349"/>
    </ligand>
</feature>
<keyword evidence="7 14" id="KW-0479">Metal-binding</keyword>
<evidence type="ECO:0000256" key="13">
    <source>
        <dbReference type="ARBA" id="ARBA00049886"/>
    </source>
</evidence>
<name>A0A931PSH8_FIMGI</name>
<evidence type="ECO:0000313" key="20">
    <source>
        <dbReference type="Proteomes" id="UP000727962"/>
    </source>
</evidence>
<comment type="caution">
    <text evidence="19">The sequence shown here is derived from an EMBL/GenBank/DDBJ whole genome shotgun (WGS) entry which is preliminary data.</text>
</comment>
<keyword evidence="9 14" id="KW-0521">NADP</keyword>
<comment type="similarity">
    <text evidence="4 14">In the N-terminal section; belongs to the cytidine and deoxycytidylate deaminase family.</text>
</comment>
<evidence type="ECO:0000313" key="19">
    <source>
        <dbReference type="EMBL" id="MBI1755473.1"/>
    </source>
</evidence>
<reference evidence="19" key="1">
    <citation type="submission" date="2020-07" db="EMBL/GenBank/DDBJ databases">
        <title>Huge and variable diversity of episymbiotic CPR bacteria and DPANN archaea in groundwater ecosystems.</title>
        <authorList>
            <person name="He C.Y."/>
            <person name="Keren R."/>
            <person name="Whittaker M."/>
            <person name="Farag I.F."/>
            <person name="Doudna J."/>
            <person name="Cate J.H.D."/>
            <person name="Banfield J.F."/>
        </authorList>
    </citation>
    <scope>NUCLEOTIDE SEQUENCE</scope>
    <source>
        <strain evidence="19">NC_groundwater_17_Pr7_B-0.1um_64_12</strain>
    </source>
</reference>
<evidence type="ECO:0000256" key="15">
    <source>
        <dbReference type="PIRSR" id="PIRSR006769-1"/>
    </source>
</evidence>
<feature type="binding site" evidence="16">
    <location>
        <position position="272"/>
    </location>
    <ligand>
        <name>substrate</name>
    </ligand>
</feature>
<dbReference type="PIRSF" id="PIRSF006769">
    <property type="entry name" value="RibD"/>
    <property type="match status" value="1"/>
</dbReference>
<dbReference type="GO" id="GO:0008835">
    <property type="term" value="F:diaminohydroxyphosphoribosylaminopyrimidine deaminase activity"/>
    <property type="evidence" value="ECO:0007669"/>
    <property type="project" value="UniProtKB-EC"/>
</dbReference>
<evidence type="ECO:0000256" key="14">
    <source>
        <dbReference type="PIRNR" id="PIRNR006769"/>
    </source>
</evidence>
<organism evidence="19 20">
    <name type="scientific">Fimbriimonas ginsengisoli</name>
    <dbReference type="NCBI Taxonomy" id="1005039"/>
    <lineage>
        <taxon>Bacteria</taxon>
        <taxon>Bacillati</taxon>
        <taxon>Armatimonadota</taxon>
        <taxon>Fimbriimonadia</taxon>
        <taxon>Fimbriimonadales</taxon>
        <taxon>Fimbriimonadaceae</taxon>
        <taxon>Fimbriimonas</taxon>
    </lineage>
</organism>
<comment type="similarity">
    <text evidence="5 14">In the C-terminal section; belongs to the HTP reductase family.</text>
</comment>
<feature type="binding site" evidence="17">
    <location>
        <position position="42"/>
    </location>
    <ligand>
        <name>Zn(2+)</name>
        <dbReference type="ChEBI" id="CHEBI:29105"/>
        <note>catalytic</note>
    </ligand>
</feature>
<comment type="pathway">
    <text evidence="2 14">Cofactor biosynthesis; riboflavin biosynthesis; 5-amino-6-(D-ribitylamino)uracil from GTP: step 2/4.</text>
</comment>
<evidence type="ECO:0000256" key="4">
    <source>
        <dbReference type="ARBA" id="ARBA00005259"/>
    </source>
</evidence>
<sequence>MRRAIRLSKRGYPAPNPRVGCVIVRDGRIVGEGWHDACGGPHAEVVALEQAGSLARGASVYVTLEPCNHAGRTAPCSQALIHAGVGKVCFACPDPNPIAAGGGGALRTAGIAVEDGLLGDEARAANTRFLRAMELGRPYVVLKVAMSLDGRVTRGPGTERWITGELARREGHRLRAECGAVLVGRGTVEADNPRLTARLRGVRNQPLRVILDPAGRLSPDRRVFREAGSAWNVTGPGAGGDVEIGWASPGRLDLAGLLKRLFESGQTGLLVEGGPCTWASFLDAGLVDRIEMFVAPIVLGGGALWSEGLATSMAFRCLRVRRLGGDLQISLEPA</sequence>
<dbReference type="Pfam" id="PF00383">
    <property type="entry name" value="dCMP_cyt_deam_1"/>
    <property type="match status" value="1"/>
</dbReference>
<comment type="pathway">
    <text evidence="3 14">Cofactor biosynthesis; riboflavin biosynthesis; 5-amino-6-(D-ribitylamino)uracil from GTP: step 3/4.</text>
</comment>
<evidence type="ECO:0000256" key="7">
    <source>
        <dbReference type="ARBA" id="ARBA00022723"/>
    </source>
</evidence>
<dbReference type="InterPro" id="IPR002125">
    <property type="entry name" value="CMP_dCMP_dom"/>
</dbReference>
<feature type="binding site" evidence="17">
    <location>
        <position position="67"/>
    </location>
    <ligand>
        <name>Zn(2+)</name>
        <dbReference type="ChEBI" id="CHEBI:29105"/>
        <note>catalytic</note>
    </ligand>
</feature>
<evidence type="ECO:0000256" key="10">
    <source>
        <dbReference type="ARBA" id="ARBA00023002"/>
    </source>
</evidence>
<dbReference type="EC" id="3.5.4.26" evidence="14"/>
<keyword evidence="14 19" id="KW-0378">Hydrolase</keyword>
<dbReference type="Gene3D" id="3.40.430.10">
    <property type="entry name" value="Dihydrofolate Reductase, subunit A"/>
    <property type="match status" value="1"/>
</dbReference>
<protein>
    <recommendedName>
        <fullName evidence="14">Riboflavin biosynthesis protein RibD</fullName>
    </recommendedName>
    <domain>
        <recommendedName>
            <fullName evidence="14">Diaminohydroxyphosphoribosylaminopyrimidine deaminase</fullName>
            <shortName evidence="14">DRAP deaminase</shortName>
            <ecNumber evidence="14">3.5.4.26</ecNumber>
        </recommendedName>
        <alternativeName>
            <fullName evidence="14">Riboflavin-specific deaminase</fullName>
        </alternativeName>
    </domain>
    <domain>
        <recommendedName>
            <fullName evidence="14">5-amino-6-(5-phosphoribosylamino)uracil reductase</fullName>
            <ecNumber evidence="14">1.1.1.193</ecNumber>
        </recommendedName>
        <alternativeName>
            <fullName evidence="14">HTP reductase</fullName>
        </alternativeName>
    </domain>
</protein>
<evidence type="ECO:0000256" key="12">
    <source>
        <dbReference type="ARBA" id="ARBA00049861"/>
    </source>
</evidence>
<evidence type="ECO:0000256" key="2">
    <source>
        <dbReference type="ARBA" id="ARBA00004882"/>
    </source>
</evidence>
<dbReference type="GO" id="GO:0008270">
    <property type="term" value="F:zinc ion binding"/>
    <property type="evidence" value="ECO:0007669"/>
    <property type="project" value="InterPro"/>
</dbReference>
<evidence type="ECO:0000256" key="11">
    <source>
        <dbReference type="ARBA" id="ARBA00023268"/>
    </source>
</evidence>
<dbReference type="InterPro" id="IPR016192">
    <property type="entry name" value="APOBEC/CMP_deaminase_Zn-bd"/>
</dbReference>
<dbReference type="Gene3D" id="3.40.140.10">
    <property type="entry name" value="Cytidine Deaminase, domain 2"/>
    <property type="match status" value="1"/>
</dbReference>
<dbReference type="GO" id="GO:0009231">
    <property type="term" value="P:riboflavin biosynthetic process"/>
    <property type="evidence" value="ECO:0007669"/>
    <property type="project" value="UniProtKB-KW"/>
</dbReference>
<dbReference type="SUPFAM" id="SSF53927">
    <property type="entry name" value="Cytidine deaminase-like"/>
    <property type="match status" value="1"/>
</dbReference>
<dbReference type="InterPro" id="IPR002734">
    <property type="entry name" value="RibDG_C"/>
</dbReference>
<dbReference type="PROSITE" id="PS51747">
    <property type="entry name" value="CYT_DCMP_DEAMINASES_2"/>
    <property type="match status" value="1"/>
</dbReference>
<dbReference type="InterPro" id="IPR050765">
    <property type="entry name" value="Riboflavin_Biosynth_HTPR"/>
</dbReference>
<dbReference type="CDD" id="cd01284">
    <property type="entry name" value="Riboflavin_deaminase-reductase"/>
    <property type="match status" value="1"/>
</dbReference>